<dbReference type="GO" id="GO:0008195">
    <property type="term" value="F:phosphatidate phosphatase activity"/>
    <property type="evidence" value="ECO:0007669"/>
    <property type="project" value="TreeGrafter"/>
</dbReference>
<dbReference type="STRING" id="35608.A0A2U1PU00"/>
<feature type="compositionally biased region" description="Basic and acidic residues" evidence="1">
    <location>
        <begin position="538"/>
        <end position="551"/>
    </location>
</feature>
<dbReference type="GO" id="GO:0006644">
    <property type="term" value="P:phospholipid metabolic process"/>
    <property type="evidence" value="ECO:0007669"/>
    <property type="project" value="InterPro"/>
</dbReference>
<feature type="compositionally biased region" description="Basic and acidic residues" evidence="1">
    <location>
        <begin position="504"/>
        <end position="516"/>
    </location>
</feature>
<dbReference type="OrthoDB" id="8907274at2759"/>
<feature type="transmembrane region" description="Helical" evidence="2">
    <location>
        <begin position="296"/>
        <end position="317"/>
    </location>
</feature>
<accession>A0A2U1PU00</accession>
<feature type="transmembrane region" description="Helical" evidence="2">
    <location>
        <begin position="165"/>
        <end position="186"/>
    </location>
</feature>
<dbReference type="InterPro" id="IPR029001">
    <property type="entry name" value="ITPase-like_fam"/>
</dbReference>
<keyword evidence="4" id="KW-1185">Reference proteome</keyword>
<evidence type="ECO:0000313" key="3">
    <source>
        <dbReference type="EMBL" id="PWA89240.1"/>
    </source>
</evidence>
<dbReference type="GO" id="GO:0046839">
    <property type="term" value="P:phospholipid dephosphorylation"/>
    <property type="evidence" value="ECO:0007669"/>
    <property type="project" value="TreeGrafter"/>
</dbReference>
<protein>
    <submittedName>
        <fullName evidence="3">Lipid phosphate phosphatase 3</fullName>
    </submittedName>
</protein>
<feature type="compositionally biased region" description="Basic and acidic residues" evidence="1">
    <location>
        <begin position="358"/>
        <end position="370"/>
    </location>
</feature>
<organism evidence="3 4">
    <name type="scientific">Artemisia annua</name>
    <name type="common">Sweet wormwood</name>
    <dbReference type="NCBI Taxonomy" id="35608"/>
    <lineage>
        <taxon>Eukaryota</taxon>
        <taxon>Viridiplantae</taxon>
        <taxon>Streptophyta</taxon>
        <taxon>Embryophyta</taxon>
        <taxon>Tracheophyta</taxon>
        <taxon>Spermatophyta</taxon>
        <taxon>Magnoliopsida</taxon>
        <taxon>eudicotyledons</taxon>
        <taxon>Gunneridae</taxon>
        <taxon>Pentapetalae</taxon>
        <taxon>asterids</taxon>
        <taxon>campanulids</taxon>
        <taxon>Asterales</taxon>
        <taxon>Asteraceae</taxon>
        <taxon>Asteroideae</taxon>
        <taxon>Anthemideae</taxon>
        <taxon>Artemisiinae</taxon>
        <taxon>Artemisia</taxon>
    </lineage>
</organism>
<comment type="caution">
    <text evidence="3">The sequence shown here is derived from an EMBL/GenBank/DDBJ whole genome shotgun (WGS) entry which is preliminary data.</text>
</comment>
<keyword evidence="2" id="KW-0472">Membrane</keyword>
<gene>
    <name evidence="3" type="ORF">CTI12_AA111930</name>
</gene>
<name>A0A2U1PU00_ARTAN</name>
<dbReference type="Gene3D" id="3.90.950.10">
    <property type="match status" value="1"/>
</dbReference>
<dbReference type="SUPFAM" id="SSF52972">
    <property type="entry name" value="ITPase-like"/>
    <property type="match status" value="1"/>
</dbReference>
<reference evidence="3 4" key="1">
    <citation type="journal article" date="2018" name="Mol. Plant">
        <title>The genome of Artemisia annua provides insight into the evolution of Asteraceae family and artemisinin biosynthesis.</title>
        <authorList>
            <person name="Shen Q."/>
            <person name="Zhang L."/>
            <person name="Liao Z."/>
            <person name="Wang S."/>
            <person name="Yan T."/>
            <person name="Shi P."/>
            <person name="Liu M."/>
            <person name="Fu X."/>
            <person name="Pan Q."/>
            <person name="Wang Y."/>
            <person name="Lv Z."/>
            <person name="Lu X."/>
            <person name="Zhang F."/>
            <person name="Jiang W."/>
            <person name="Ma Y."/>
            <person name="Chen M."/>
            <person name="Hao X."/>
            <person name="Li L."/>
            <person name="Tang Y."/>
            <person name="Lv G."/>
            <person name="Zhou Y."/>
            <person name="Sun X."/>
            <person name="Brodelius P.E."/>
            <person name="Rose J.K.C."/>
            <person name="Tang K."/>
        </authorList>
    </citation>
    <scope>NUCLEOTIDE SEQUENCE [LARGE SCALE GENOMIC DNA]</scope>
    <source>
        <strain evidence="4">cv. Huhao1</strain>
        <tissue evidence="3">Leaf</tissue>
    </source>
</reference>
<feature type="compositionally biased region" description="Acidic residues" evidence="1">
    <location>
        <begin position="517"/>
        <end position="537"/>
    </location>
</feature>
<dbReference type="Gene3D" id="1.20.144.10">
    <property type="entry name" value="Phosphatidic acid phosphatase type 2/haloperoxidase"/>
    <property type="match status" value="1"/>
</dbReference>
<dbReference type="Proteomes" id="UP000245207">
    <property type="component" value="Unassembled WGS sequence"/>
</dbReference>
<feature type="region of interest" description="Disordered" evidence="1">
    <location>
        <begin position="482"/>
        <end position="551"/>
    </location>
</feature>
<feature type="compositionally biased region" description="Acidic residues" evidence="1">
    <location>
        <begin position="348"/>
        <end position="357"/>
    </location>
</feature>
<keyword evidence="2" id="KW-1133">Transmembrane helix</keyword>
<feature type="compositionally biased region" description="Acidic residues" evidence="1">
    <location>
        <begin position="494"/>
        <end position="503"/>
    </location>
</feature>
<feature type="compositionally biased region" description="Acidic residues" evidence="1">
    <location>
        <begin position="371"/>
        <end position="396"/>
    </location>
</feature>
<evidence type="ECO:0000256" key="1">
    <source>
        <dbReference type="SAM" id="MobiDB-lite"/>
    </source>
</evidence>
<dbReference type="PANTHER" id="PTHR10165">
    <property type="entry name" value="LIPID PHOSPHATE PHOSPHATASE"/>
    <property type="match status" value="1"/>
</dbReference>
<evidence type="ECO:0000313" key="4">
    <source>
        <dbReference type="Proteomes" id="UP000245207"/>
    </source>
</evidence>
<feature type="transmembrane region" description="Helical" evidence="2">
    <location>
        <begin position="256"/>
        <end position="276"/>
    </location>
</feature>
<sequence>MGVQCGNVEWNDIVDEFASQANGNSIGSVIRRLCLAARYPGMPNMLAPPGEPFILGQPNPSMPGQVNNGVPKQKSMNPPMMVPGSSRAPTSGLNNMLMAYEDKSAYAMCMFVGKTQEKIVPARRPNDFGWDPVFQPDGYETIFKFLMIVLLLAIMLQNHDHLETLYALVKIVLFGMVIRAFQAVILRLEKWGHVAKLCVIFLPLLMASLVAVSRVDDYRHHWQDVSVGGLSRFISIFISSAQSFRLGGSFDPQPKVFLGLTVATFCYLQFFPAPYHTEVVVDENRYEAELMVDVEIFLIFRFLFMLCIFCKLIRVYLNACRSKYVAHNPNEMLIRQSANKATTADKPNEDESDDKGEEGESKDESESSDKGEDESDDKGEEGSEDESDDKGEEGSEVFEKAGRFGEGFQVIDPASFVIVCNQNGVVYSLAVIGGITEVSAAKSTRGMKICITQHGRSQEHGEPGVGRSKYVAHNPNEMLIRQSANKATTADKPNEDESDDKGEEGESKDESESSDKGEDESDDKGEEGSEDESDDKGEEGSEGKSDDKGEEGILAKEAWYMESYVGEPAAKWDVGLCTESEQHVSLLRRMRFKIVYLLNKNVQNSLADREKQKDDVENQEVAKVMVK</sequence>
<dbReference type="PANTHER" id="PTHR10165:SF35">
    <property type="entry name" value="RE23632P"/>
    <property type="match status" value="1"/>
</dbReference>
<evidence type="ECO:0000256" key="2">
    <source>
        <dbReference type="SAM" id="Phobius"/>
    </source>
</evidence>
<dbReference type="InterPro" id="IPR043216">
    <property type="entry name" value="PAP-like"/>
</dbReference>
<dbReference type="AlphaFoldDB" id="A0A2U1PU00"/>
<feature type="transmembrane region" description="Helical" evidence="2">
    <location>
        <begin position="193"/>
        <end position="213"/>
    </location>
</feature>
<feature type="region of interest" description="Disordered" evidence="1">
    <location>
        <begin position="336"/>
        <end position="396"/>
    </location>
</feature>
<dbReference type="EMBL" id="PKPP01000736">
    <property type="protein sequence ID" value="PWA89240.1"/>
    <property type="molecule type" value="Genomic_DNA"/>
</dbReference>
<keyword evidence="2" id="KW-0812">Transmembrane</keyword>
<dbReference type="GO" id="GO:0016020">
    <property type="term" value="C:membrane"/>
    <property type="evidence" value="ECO:0007669"/>
    <property type="project" value="TreeGrafter"/>
</dbReference>
<proteinExistence type="predicted"/>